<gene>
    <name evidence="2" type="ORF">ABIE37_001002</name>
</gene>
<keyword evidence="1" id="KW-0812">Transmembrane</keyword>
<organism evidence="2 3">
    <name type="scientific">Arthrobacter bambusae</name>
    <dbReference type="NCBI Taxonomy" id="1338426"/>
    <lineage>
        <taxon>Bacteria</taxon>
        <taxon>Bacillati</taxon>
        <taxon>Actinomycetota</taxon>
        <taxon>Actinomycetes</taxon>
        <taxon>Micrococcales</taxon>
        <taxon>Micrococcaceae</taxon>
        <taxon>Arthrobacter</taxon>
    </lineage>
</organism>
<protein>
    <submittedName>
        <fullName evidence="2">Uncharacterized protein</fullName>
    </submittedName>
</protein>
<feature type="transmembrane region" description="Helical" evidence="1">
    <location>
        <begin position="14"/>
        <end position="33"/>
    </location>
</feature>
<keyword evidence="1" id="KW-0472">Membrane</keyword>
<name>A0ABV2P385_9MICC</name>
<sequence length="367" mass="39245">MLAAARRRALSNRWTYVISGPSCTVIAAVAGNVKGVQLSQAFVKTAAGWLLGLMLAAAGAIVCINLVSSSVASPQQPVKEYLAALQKGEGEEALGLLRAKVPSSNAAMLDGTALQTAASKMSDVTVGNPESRGSNRVAVPVDYTLDGSKLHTEFLMERTGTQWLFFAKWAFVPTTLPTIEVTVVNASEATLNGVPVNMPNGRNTFAVFFPGKYEASLNGTFFEAPPTSALVSTRDGGQAPLNLQTRSTKSMNEAVAGKVREFLDSCAAQATEQQRLQPDCPFYHASNARVVDGTIKWAITDYPKITIEPFGGKWVVAPLNGKATLTAREINLFTGYVNDLNVEHDFSFTTQLDVDADTVTVTPMLTF</sequence>
<comment type="caution">
    <text evidence="2">The sequence shown here is derived from an EMBL/GenBank/DDBJ whole genome shotgun (WGS) entry which is preliminary data.</text>
</comment>
<dbReference type="Proteomes" id="UP001549307">
    <property type="component" value="Unassembled WGS sequence"/>
</dbReference>
<reference evidence="2 3" key="1">
    <citation type="submission" date="2024-06" db="EMBL/GenBank/DDBJ databases">
        <title>Sorghum-associated microbial communities from plants grown in Nebraska, USA.</title>
        <authorList>
            <person name="Schachtman D."/>
        </authorList>
    </citation>
    <scope>NUCLEOTIDE SEQUENCE [LARGE SCALE GENOMIC DNA]</scope>
    <source>
        <strain evidence="2 3">3552</strain>
    </source>
</reference>
<evidence type="ECO:0000313" key="3">
    <source>
        <dbReference type="Proteomes" id="UP001549307"/>
    </source>
</evidence>
<keyword evidence="3" id="KW-1185">Reference proteome</keyword>
<dbReference type="EMBL" id="JBEPSN010000002">
    <property type="protein sequence ID" value="MET4539230.1"/>
    <property type="molecule type" value="Genomic_DNA"/>
</dbReference>
<evidence type="ECO:0000256" key="1">
    <source>
        <dbReference type="SAM" id="Phobius"/>
    </source>
</evidence>
<proteinExistence type="predicted"/>
<accession>A0ABV2P385</accession>
<evidence type="ECO:0000313" key="2">
    <source>
        <dbReference type="EMBL" id="MET4539230.1"/>
    </source>
</evidence>
<keyword evidence="1" id="KW-1133">Transmembrane helix</keyword>
<feature type="transmembrane region" description="Helical" evidence="1">
    <location>
        <begin position="45"/>
        <end position="67"/>
    </location>
</feature>